<organism evidence="4 5">
    <name type="scientific">Tanacetum coccineum</name>
    <dbReference type="NCBI Taxonomy" id="301880"/>
    <lineage>
        <taxon>Eukaryota</taxon>
        <taxon>Viridiplantae</taxon>
        <taxon>Streptophyta</taxon>
        <taxon>Embryophyta</taxon>
        <taxon>Tracheophyta</taxon>
        <taxon>Spermatophyta</taxon>
        <taxon>Magnoliopsida</taxon>
        <taxon>eudicotyledons</taxon>
        <taxon>Gunneridae</taxon>
        <taxon>Pentapetalae</taxon>
        <taxon>asterids</taxon>
        <taxon>campanulids</taxon>
        <taxon>Asterales</taxon>
        <taxon>Asteraceae</taxon>
        <taxon>Asteroideae</taxon>
        <taxon>Anthemideae</taxon>
        <taxon>Anthemidinae</taxon>
        <taxon>Tanacetum</taxon>
    </lineage>
</organism>
<dbReference type="EMBL" id="BQNB010017955">
    <property type="protein sequence ID" value="GJT69074.1"/>
    <property type="molecule type" value="Genomic_DNA"/>
</dbReference>
<dbReference type="Pfam" id="PF07727">
    <property type="entry name" value="RVT_2"/>
    <property type="match status" value="1"/>
</dbReference>
<feature type="domain" description="Reverse transcriptase Ty1/copia-type" evidence="3">
    <location>
        <begin position="46"/>
        <end position="124"/>
    </location>
</feature>
<gene>
    <name evidence="4" type="ORF">Tco_1028360</name>
</gene>
<comment type="caution">
    <text evidence="4">The sequence shown here is derived from an EMBL/GenBank/DDBJ whole genome shotgun (WGS) entry which is preliminary data.</text>
</comment>
<feature type="signal peptide" evidence="2">
    <location>
        <begin position="1"/>
        <end position="15"/>
    </location>
</feature>
<name>A0ABQ5G0S1_9ASTR</name>
<dbReference type="InterPro" id="IPR013103">
    <property type="entry name" value="RVT_2"/>
</dbReference>
<reference evidence="4" key="1">
    <citation type="journal article" date="2022" name="Int. J. Mol. Sci.">
        <title>Draft Genome of Tanacetum Coccineum: Genomic Comparison of Closely Related Tanacetum-Family Plants.</title>
        <authorList>
            <person name="Yamashiro T."/>
            <person name="Shiraishi A."/>
            <person name="Nakayama K."/>
            <person name="Satake H."/>
        </authorList>
    </citation>
    <scope>NUCLEOTIDE SEQUENCE</scope>
</reference>
<accession>A0ABQ5G0S1</accession>
<evidence type="ECO:0000313" key="4">
    <source>
        <dbReference type="EMBL" id="GJT69074.1"/>
    </source>
</evidence>
<evidence type="ECO:0000259" key="3">
    <source>
        <dbReference type="Pfam" id="PF07727"/>
    </source>
</evidence>
<protein>
    <submittedName>
        <fullName evidence="4">Copia protein</fullName>
    </submittedName>
</protein>
<proteinExistence type="predicted"/>
<keyword evidence="2" id="KW-0732">Signal</keyword>
<sequence>MSTLILHQVFSPVLAVAAPRPVDPTGSPSSTFIDQDAPSTSTSSTIQETQSPVIFKESIRIFIANAVNENMIIYQMDVKTTFLNGELREEVYVSQPEGFVDQDSPHHVYKLKKALYGLKQASRTCPRSIFIDQTKYVNEILKKYGMDSSDSVDTPMVDRTKLDEDL</sequence>
<evidence type="ECO:0000313" key="5">
    <source>
        <dbReference type="Proteomes" id="UP001151760"/>
    </source>
</evidence>
<evidence type="ECO:0000256" key="2">
    <source>
        <dbReference type="SAM" id="SignalP"/>
    </source>
</evidence>
<keyword evidence="5" id="KW-1185">Reference proteome</keyword>
<feature type="region of interest" description="Disordered" evidence="1">
    <location>
        <begin position="21"/>
        <end position="46"/>
    </location>
</feature>
<reference evidence="4" key="2">
    <citation type="submission" date="2022-01" db="EMBL/GenBank/DDBJ databases">
        <authorList>
            <person name="Yamashiro T."/>
            <person name="Shiraishi A."/>
            <person name="Satake H."/>
            <person name="Nakayama K."/>
        </authorList>
    </citation>
    <scope>NUCLEOTIDE SEQUENCE</scope>
</reference>
<dbReference type="Proteomes" id="UP001151760">
    <property type="component" value="Unassembled WGS sequence"/>
</dbReference>
<feature type="chain" id="PRO_5045748398" evidence="2">
    <location>
        <begin position="16"/>
        <end position="166"/>
    </location>
</feature>
<evidence type="ECO:0000256" key="1">
    <source>
        <dbReference type="SAM" id="MobiDB-lite"/>
    </source>
</evidence>